<gene>
    <name evidence="2" type="ORF">FHQ07_03665</name>
</gene>
<proteinExistence type="predicted"/>
<sequence>MAAQRAGLTQALGFVTNNLATSPLTRILAIPFGLFFAALGTIALLSVLGVLKSSVPTTYTYQVFGVCASAVFIASGIGVALYGLGLHRVAAQLAGLALLFFLITFNWIAFGPGDRKFTTKTSSSFSKVVVRPASELEGRLVFGLVALLMDSILIYGLVKGRRNKT</sequence>
<feature type="transmembrane region" description="Helical" evidence="1">
    <location>
        <begin position="89"/>
        <end position="110"/>
    </location>
</feature>
<accession>A0A5B7ZMW7</accession>
<dbReference type="OrthoDB" id="9874771at2"/>
<feature type="transmembrane region" description="Helical" evidence="1">
    <location>
        <begin position="63"/>
        <end position="82"/>
    </location>
</feature>
<keyword evidence="1" id="KW-1133">Transmembrane helix</keyword>
<dbReference type="EMBL" id="CP040871">
    <property type="protein sequence ID" value="QDA56471.1"/>
    <property type="molecule type" value="Genomic_DNA"/>
</dbReference>
<dbReference type="AlphaFoldDB" id="A0A5B7ZMW7"/>
<evidence type="ECO:0000256" key="1">
    <source>
        <dbReference type="SAM" id="Phobius"/>
    </source>
</evidence>
<name>A0A5B7ZMW7_9GAMM</name>
<evidence type="ECO:0000313" key="2">
    <source>
        <dbReference type="EMBL" id="QDA56471.1"/>
    </source>
</evidence>
<keyword evidence="3" id="KW-1185">Reference proteome</keyword>
<dbReference type="KEGG" id="thes:FHQ07_03665"/>
<keyword evidence="1" id="KW-0812">Transmembrane</keyword>
<organism evidence="2 3">
    <name type="scientific">Thermomonas aquatica</name>
    <dbReference type="NCBI Taxonomy" id="2202149"/>
    <lineage>
        <taxon>Bacteria</taxon>
        <taxon>Pseudomonadati</taxon>
        <taxon>Pseudomonadota</taxon>
        <taxon>Gammaproteobacteria</taxon>
        <taxon>Lysobacterales</taxon>
        <taxon>Lysobacteraceae</taxon>
        <taxon>Thermomonas</taxon>
    </lineage>
</organism>
<feature type="transmembrane region" description="Helical" evidence="1">
    <location>
        <begin position="27"/>
        <end position="51"/>
    </location>
</feature>
<keyword evidence="1" id="KW-0472">Membrane</keyword>
<dbReference type="RefSeq" id="WP_139715399.1">
    <property type="nucleotide sequence ID" value="NZ_CP040871.1"/>
</dbReference>
<protein>
    <submittedName>
        <fullName evidence="2">Uncharacterized protein</fullName>
    </submittedName>
</protein>
<evidence type="ECO:0000313" key="3">
    <source>
        <dbReference type="Proteomes" id="UP000308149"/>
    </source>
</evidence>
<feature type="transmembrane region" description="Helical" evidence="1">
    <location>
        <begin position="140"/>
        <end position="158"/>
    </location>
</feature>
<reference evidence="2 3" key="1">
    <citation type="submission" date="2019-06" db="EMBL/GenBank/DDBJ databases">
        <title>Thermomonas aquatica sp. nov., isolated from an industrial wastewater treatment plant.</title>
        <authorList>
            <person name="Jeon J.H."/>
            <person name="Park D.-S."/>
        </authorList>
    </citation>
    <scope>NUCLEOTIDE SEQUENCE [LARGE SCALE GENOMIC DNA]</scope>
    <source>
        <strain evidence="2 3">SY21</strain>
    </source>
</reference>
<dbReference type="Proteomes" id="UP000308149">
    <property type="component" value="Chromosome"/>
</dbReference>